<feature type="transmembrane region" description="Helical" evidence="1">
    <location>
        <begin position="61"/>
        <end position="91"/>
    </location>
</feature>
<dbReference type="EMBL" id="JBBBNY010000002">
    <property type="protein sequence ID" value="MEI7035995.1"/>
    <property type="molecule type" value="Genomic_DNA"/>
</dbReference>
<sequence>MRLISPLFAAFSTAMLGLAAGAVWMLPTMALQRPLPALALPAGWLLGLAVRAWIRSPGRLAAALAAGATVLAGVYVAMLTAAVRVAGTLGIGLLDAMREAGPMMLLALARLALRPADIGFAFAGALLAAWIAWRQPRPQS</sequence>
<keyword evidence="1" id="KW-0472">Membrane</keyword>
<keyword evidence="3" id="KW-1185">Reference proteome</keyword>
<name>A0ABU8J913_9GAMM</name>
<dbReference type="Proteomes" id="UP001381174">
    <property type="component" value="Unassembled WGS sequence"/>
</dbReference>
<feature type="transmembrane region" description="Helical" evidence="1">
    <location>
        <begin position="111"/>
        <end position="133"/>
    </location>
</feature>
<feature type="transmembrane region" description="Helical" evidence="1">
    <location>
        <begin position="35"/>
        <end position="54"/>
    </location>
</feature>
<reference evidence="2 3" key="1">
    <citation type="journal article" date="2014" name="Int. J. Syst. Evol. Microbiol.">
        <title>Fulvimonas yonginensis sp. nov., isolated from greenhouse soil, and emended description of the genus Fulvimonas.</title>
        <authorList>
            <person name="Ahn J.H."/>
            <person name="Kim S.J."/>
            <person name="Weon H.Y."/>
            <person name="Hong S.B."/>
            <person name="Seok S.J."/>
            <person name="Kwon S.W."/>
        </authorList>
    </citation>
    <scope>NUCLEOTIDE SEQUENCE [LARGE SCALE GENOMIC DNA]</scope>
    <source>
        <strain evidence="2 3">KACC 16952</strain>
    </source>
</reference>
<accession>A0ABU8J913</accession>
<protein>
    <recommendedName>
        <fullName evidence="4">Vitamin B12 transport system permease protein</fullName>
    </recommendedName>
</protein>
<evidence type="ECO:0000313" key="2">
    <source>
        <dbReference type="EMBL" id="MEI7035995.1"/>
    </source>
</evidence>
<keyword evidence="1" id="KW-0812">Transmembrane</keyword>
<proteinExistence type="predicted"/>
<evidence type="ECO:0008006" key="4">
    <source>
        <dbReference type="Google" id="ProtNLM"/>
    </source>
</evidence>
<keyword evidence="1" id="KW-1133">Transmembrane helix</keyword>
<gene>
    <name evidence="2" type="ORF">WAT24_04385</name>
</gene>
<evidence type="ECO:0000256" key="1">
    <source>
        <dbReference type="SAM" id="Phobius"/>
    </source>
</evidence>
<comment type="caution">
    <text evidence="2">The sequence shown here is derived from an EMBL/GenBank/DDBJ whole genome shotgun (WGS) entry which is preliminary data.</text>
</comment>
<evidence type="ECO:0000313" key="3">
    <source>
        <dbReference type="Proteomes" id="UP001381174"/>
    </source>
</evidence>
<dbReference type="RefSeq" id="WP_336806616.1">
    <property type="nucleotide sequence ID" value="NZ_JBBBNY010000002.1"/>
</dbReference>
<organism evidence="2 3">
    <name type="scientific">Fulvimonas yonginensis</name>
    <dbReference type="NCBI Taxonomy" id="1495200"/>
    <lineage>
        <taxon>Bacteria</taxon>
        <taxon>Pseudomonadati</taxon>
        <taxon>Pseudomonadota</taxon>
        <taxon>Gammaproteobacteria</taxon>
        <taxon>Lysobacterales</taxon>
        <taxon>Rhodanobacteraceae</taxon>
        <taxon>Fulvimonas</taxon>
    </lineage>
</organism>